<accession>A0ABR6U8L0</accession>
<dbReference type="SUPFAM" id="SSF69322">
    <property type="entry name" value="Tricorn protease domain 2"/>
    <property type="match status" value="1"/>
</dbReference>
<dbReference type="EMBL" id="JACMYC010000003">
    <property type="protein sequence ID" value="MBC2960176.1"/>
    <property type="molecule type" value="Genomic_DNA"/>
</dbReference>
<gene>
    <name evidence="1" type="ORF">H7344_07695</name>
</gene>
<evidence type="ECO:0000313" key="2">
    <source>
        <dbReference type="Proteomes" id="UP000604001"/>
    </source>
</evidence>
<comment type="caution">
    <text evidence="1">The sequence shown here is derived from an EMBL/GenBank/DDBJ whole genome shotgun (WGS) entry which is preliminary data.</text>
</comment>
<keyword evidence="2" id="KW-1185">Reference proteome</keyword>
<name>A0ABR6U8L0_9ACTN</name>
<sequence length="342" mass="37180">MPPQRLASVPDDQRQRLEPTAAMVGASIEIDLLDATRAPTVDEAPVGRGMLLVQLSLFSTDPGYDAIRPGEPYLMTQAGGWRRFDLQRYGFGSRTYGELSTALSHDGRRVALADPSGLAVVDLRDGTFRRFDLPVHHAVALQWTADRSVLLLKDRHSGRRPCGPKGCALDLTTGELTTVPYDLFRTTHDAAGRAVEVRAGANTRPAQVVIHQEEPGATTVDLPFRTSPSTAGGPVAAEHVAYSQCPHARRPRDPGGVVVVDPVSGDFIAMLANEQGEGCLGAQAWLTDRHLLVDHWESGSIWLWDISGGRPRQVASSRTTGIHVAVARGLVVDRLRRHLHNR</sequence>
<dbReference type="Proteomes" id="UP000604001">
    <property type="component" value="Unassembled WGS sequence"/>
</dbReference>
<evidence type="ECO:0000313" key="1">
    <source>
        <dbReference type="EMBL" id="MBC2960176.1"/>
    </source>
</evidence>
<dbReference type="RefSeq" id="WP_186345412.1">
    <property type="nucleotide sequence ID" value="NZ_BMMR01000003.1"/>
</dbReference>
<protein>
    <submittedName>
        <fullName evidence="1">Uncharacterized protein</fullName>
    </submittedName>
</protein>
<reference evidence="1 2" key="1">
    <citation type="submission" date="2020-08" db="EMBL/GenBank/DDBJ databases">
        <title>novel species in genus Nocardioides.</title>
        <authorList>
            <person name="Zhang G."/>
        </authorList>
    </citation>
    <scope>NUCLEOTIDE SEQUENCE [LARGE SCALE GENOMIC DNA]</scope>
    <source>
        <strain evidence="1 2">SC8A-24</strain>
    </source>
</reference>
<proteinExistence type="predicted"/>
<organism evidence="1 2">
    <name type="scientific">Nocardioides deserti</name>
    <dbReference type="NCBI Taxonomy" id="1588644"/>
    <lineage>
        <taxon>Bacteria</taxon>
        <taxon>Bacillati</taxon>
        <taxon>Actinomycetota</taxon>
        <taxon>Actinomycetes</taxon>
        <taxon>Propionibacteriales</taxon>
        <taxon>Nocardioidaceae</taxon>
        <taxon>Nocardioides</taxon>
    </lineage>
</organism>